<evidence type="ECO:0000313" key="1">
    <source>
        <dbReference type="EMBL" id="CAD8843941.1"/>
    </source>
</evidence>
<dbReference type="EMBL" id="HBFQ01025853">
    <property type="protein sequence ID" value="CAD8843941.1"/>
    <property type="molecule type" value="Transcribed_RNA"/>
</dbReference>
<proteinExistence type="predicted"/>
<dbReference type="CDD" id="cd09917">
    <property type="entry name" value="F-box_SF"/>
    <property type="match status" value="1"/>
</dbReference>
<accession>A0A7S1F594</accession>
<dbReference type="AlphaFoldDB" id="A0A7S1F594"/>
<protein>
    <recommendedName>
        <fullName evidence="2">F-box domain-containing protein</fullName>
    </recommendedName>
</protein>
<organism evidence="1">
    <name type="scientific">Noctiluca scintillans</name>
    <name type="common">Sea sparkle</name>
    <name type="synonym">Red tide dinoflagellate</name>
    <dbReference type="NCBI Taxonomy" id="2966"/>
    <lineage>
        <taxon>Eukaryota</taxon>
        <taxon>Sar</taxon>
        <taxon>Alveolata</taxon>
        <taxon>Dinophyceae</taxon>
        <taxon>Noctilucales</taxon>
        <taxon>Noctilucaceae</taxon>
        <taxon>Noctiluca</taxon>
    </lineage>
</organism>
<reference evidence="1" key="1">
    <citation type="submission" date="2021-01" db="EMBL/GenBank/DDBJ databases">
        <authorList>
            <person name="Corre E."/>
            <person name="Pelletier E."/>
            <person name="Niang G."/>
            <person name="Scheremetjew M."/>
            <person name="Finn R."/>
            <person name="Kale V."/>
            <person name="Holt S."/>
            <person name="Cochrane G."/>
            <person name="Meng A."/>
            <person name="Brown T."/>
            <person name="Cohen L."/>
        </authorList>
    </citation>
    <scope>NUCLEOTIDE SEQUENCE</scope>
</reference>
<gene>
    <name evidence="1" type="ORF">NSCI0253_LOCUS18291</name>
</gene>
<sequence length="370" mass="40821">MRTRTFSSAEVDRSGQGLGCSRLPDDSFLTILTQLDGRSVSALRRVCKLGTIERAALIVELHAQVLELLSRTNFPFAHAAYVLGMNGSQYSLDTVAEKHYGIPTQLPALLCRLFRLFSPSDFTTVRIQKFSAASNFGGQHRTLAFSLAPSFEEHETVGLSERPEAEERNPGHVLCLTAGCTGGFGEVRDGSNAPWRWLAEPVDPGSCRWEEFPGRAWFRWHWPSVGDFFAVTVTCEDPAACQRLGRNERQQMLDVGFLLPPHDLNGSAYTESESSTVDTLNLPKSRRSRADVEEAKSVLGMTGVVGPTPEEVDDVFRAAAREAHSNLDNRQSSMHMARLIWARRVLRGAAQDGIAEDTTDVIDMLALDAP</sequence>
<evidence type="ECO:0008006" key="2">
    <source>
        <dbReference type="Google" id="ProtNLM"/>
    </source>
</evidence>
<name>A0A7S1F594_NOCSC</name>